<dbReference type="InterPro" id="IPR036779">
    <property type="entry name" value="LysM_dom_sf"/>
</dbReference>
<dbReference type="Gene3D" id="3.10.350.10">
    <property type="entry name" value="LysM domain"/>
    <property type="match status" value="2"/>
</dbReference>
<dbReference type="InterPro" id="IPR018392">
    <property type="entry name" value="LysM"/>
</dbReference>
<dbReference type="AlphaFoldDB" id="A0A5N7BH60"/>
<dbReference type="SUPFAM" id="SSF54106">
    <property type="entry name" value="LysM domain"/>
    <property type="match status" value="2"/>
</dbReference>
<dbReference type="CDD" id="cd00118">
    <property type="entry name" value="LysM"/>
    <property type="match status" value="2"/>
</dbReference>
<dbReference type="EMBL" id="ML736174">
    <property type="protein sequence ID" value="KAE8381110.1"/>
    <property type="molecule type" value="Genomic_DNA"/>
</dbReference>
<feature type="chain" id="PRO_5024893573" description="LysM domain-containing protein" evidence="3">
    <location>
        <begin position="25"/>
        <end position="600"/>
    </location>
</feature>
<dbReference type="CDD" id="cd00035">
    <property type="entry name" value="ChtBD1"/>
    <property type="match status" value="1"/>
</dbReference>
<name>A0A5N7BH60_9EURO</name>
<feature type="signal peptide" evidence="3">
    <location>
        <begin position="1"/>
        <end position="24"/>
    </location>
</feature>
<evidence type="ECO:0000259" key="4">
    <source>
        <dbReference type="PROSITE" id="PS51782"/>
    </source>
</evidence>
<protein>
    <recommendedName>
        <fullName evidence="4">LysM domain-containing protein</fullName>
    </recommendedName>
</protein>
<dbReference type="Gene3D" id="3.20.20.80">
    <property type="entry name" value="Glycosidases"/>
    <property type="match status" value="1"/>
</dbReference>
<keyword evidence="2" id="KW-0843">Virulence</keyword>
<evidence type="ECO:0000256" key="2">
    <source>
        <dbReference type="ARBA" id="ARBA00023026"/>
    </source>
</evidence>
<keyword evidence="1" id="KW-0147">Chitin-binding</keyword>
<evidence type="ECO:0000313" key="6">
    <source>
        <dbReference type="Proteomes" id="UP000326198"/>
    </source>
</evidence>
<evidence type="ECO:0000256" key="3">
    <source>
        <dbReference type="SAM" id="SignalP"/>
    </source>
</evidence>
<reference evidence="5 6" key="1">
    <citation type="submission" date="2019-04" db="EMBL/GenBank/DDBJ databases">
        <title>Friends and foes A comparative genomics studyof 23 Aspergillus species from section Flavi.</title>
        <authorList>
            <consortium name="DOE Joint Genome Institute"/>
            <person name="Kjaerbolling I."/>
            <person name="Vesth T."/>
            <person name="Frisvad J.C."/>
            <person name="Nybo J.L."/>
            <person name="Theobald S."/>
            <person name="Kildgaard S."/>
            <person name="Isbrandt T."/>
            <person name="Kuo A."/>
            <person name="Sato A."/>
            <person name="Lyhne E.K."/>
            <person name="Kogle M.E."/>
            <person name="Wiebenga A."/>
            <person name="Kun R.S."/>
            <person name="Lubbers R.J."/>
            <person name="Makela M.R."/>
            <person name="Barry K."/>
            <person name="Chovatia M."/>
            <person name="Clum A."/>
            <person name="Daum C."/>
            <person name="Haridas S."/>
            <person name="He G."/>
            <person name="LaButti K."/>
            <person name="Lipzen A."/>
            <person name="Mondo S."/>
            <person name="Riley R."/>
            <person name="Salamov A."/>
            <person name="Simmons B.A."/>
            <person name="Magnuson J.K."/>
            <person name="Henrissat B."/>
            <person name="Mortensen U.H."/>
            <person name="Larsen T.O."/>
            <person name="Devries R.P."/>
            <person name="Grigoriev I.V."/>
            <person name="Machida M."/>
            <person name="Baker S.E."/>
            <person name="Andersen M.R."/>
        </authorList>
    </citation>
    <scope>NUCLEOTIDE SEQUENCE [LARGE SCALE GENOMIC DNA]</scope>
    <source>
        <strain evidence="5 6">IBT 29228</strain>
    </source>
</reference>
<feature type="domain" description="LysM" evidence="4">
    <location>
        <begin position="280"/>
        <end position="325"/>
    </location>
</feature>
<dbReference type="Proteomes" id="UP000326198">
    <property type="component" value="Unassembled WGS sequence"/>
</dbReference>
<dbReference type="PANTHER" id="PTHR47700">
    <property type="entry name" value="V CHITINASE, PUTATIVE (AFU_ORTHOLOGUE AFUA_6G13720)-RELATED"/>
    <property type="match status" value="1"/>
</dbReference>
<proteinExistence type="predicted"/>
<dbReference type="SUPFAM" id="SSF57016">
    <property type="entry name" value="Plant lectins/antimicrobial peptides"/>
    <property type="match status" value="1"/>
</dbReference>
<organism evidence="5 6">
    <name type="scientific">Aspergillus bertholletiae</name>
    <dbReference type="NCBI Taxonomy" id="1226010"/>
    <lineage>
        <taxon>Eukaryota</taxon>
        <taxon>Fungi</taxon>
        <taxon>Dikarya</taxon>
        <taxon>Ascomycota</taxon>
        <taxon>Pezizomycotina</taxon>
        <taxon>Eurotiomycetes</taxon>
        <taxon>Eurotiomycetidae</taxon>
        <taxon>Eurotiales</taxon>
        <taxon>Aspergillaceae</taxon>
        <taxon>Aspergillus</taxon>
        <taxon>Aspergillus subgen. Circumdati</taxon>
    </lineage>
</organism>
<feature type="domain" description="LysM" evidence="4">
    <location>
        <begin position="344"/>
        <end position="392"/>
    </location>
</feature>
<dbReference type="OrthoDB" id="73875at2759"/>
<keyword evidence="3" id="KW-0732">Signal</keyword>
<evidence type="ECO:0000256" key="1">
    <source>
        <dbReference type="ARBA" id="ARBA00022669"/>
    </source>
</evidence>
<dbReference type="Gene3D" id="3.30.60.10">
    <property type="entry name" value="Endochitinase-like"/>
    <property type="match status" value="1"/>
</dbReference>
<evidence type="ECO:0000313" key="5">
    <source>
        <dbReference type="EMBL" id="KAE8381110.1"/>
    </source>
</evidence>
<dbReference type="InterPro" id="IPR036861">
    <property type="entry name" value="Endochitinase-like_sf"/>
</dbReference>
<sequence length="600" mass="65485">MRFTGPTSLTAFFVQGLLVSSVIARRNNINRCPEPCSLSINPHDWIDYHTLDRLTWCNETMILDFAIYTPLDDTDKQSTIFACKANDKNTIHGNDQYQLAVSDELLEETTLSLEGGTWGTHAALPNDDLTQVTINSVKTWLVGSPRSHQDHIFGSSGKTVVGLYIGSKIQRATAVDSVAEQMLKYIEQKGISSQIVLQHCGSNADYILGMVINMDGDLPNVQQSVRTWSDGQCVQGFDNEAQFSEIFVPVAPTMKASGLRLKDKISADSYRLEGRETTCDYIQVVSGDSCGSLVQKCGITAAELAKYNPDPNLCSTLAVGQYICCSQGDLPDFSPKPYPNGTCYTYQAQAGDYCAKIASEHSLSVDDIESFNPETWGWMGCNNLQLGQRLCLSKGDAPFPAPIANAVCGPQVPGTKQPGNDGPSLWVGLNPCPLNACCNVWGQCGITPEFCSVTKSPTGNPGTAAPGSNGCIDSCSLLVTNIEAPDQFATVGYFLGSNTEDRECLTLDAWFMPTQQFTHIQFGFGDIASDYSISVKKGNDQFNFFKSMGGFKKIISFGGWEFSTSPQTYQIFRQGVKEENRAKRVEMLTVELLKSTTLKP</sequence>
<dbReference type="InterPro" id="IPR053214">
    <property type="entry name" value="LysM12-like"/>
</dbReference>
<dbReference type="SMART" id="SM00257">
    <property type="entry name" value="LysM"/>
    <property type="match status" value="2"/>
</dbReference>
<keyword evidence="6" id="KW-1185">Reference proteome</keyword>
<dbReference type="Pfam" id="PF01476">
    <property type="entry name" value="LysM"/>
    <property type="match status" value="2"/>
</dbReference>
<dbReference type="SUPFAM" id="SSF51445">
    <property type="entry name" value="(Trans)glycosidases"/>
    <property type="match status" value="1"/>
</dbReference>
<dbReference type="InterPro" id="IPR017853">
    <property type="entry name" value="GH"/>
</dbReference>
<dbReference type="PROSITE" id="PS51782">
    <property type="entry name" value="LYSM"/>
    <property type="match status" value="2"/>
</dbReference>
<dbReference type="GO" id="GO:0008061">
    <property type="term" value="F:chitin binding"/>
    <property type="evidence" value="ECO:0007669"/>
    <property type="project" value="UniProtKB-KW"/>
</dbReference>
<accession>A0A5N7BH60</accession>
<dbReference type="PANTHER" id="PTHR47700:SF2">
    <property type="entry name" value="CHITINASE"/>
    <property type="match status" value="1"/>
</dbReference>
<gene>
    <name evidence="5" type="ORF">BDV26DRAFT_106635</name>
</gene>